<name>A0A1W0A8L3_9STRA</name>
<feature type="region of interest" description="Disordered" evidence="1">
    <location>
        <begin position="1"/>
        <end position="41"/>
    </location>
</feature>
<dbReference type="InterPro" id="IPR036034">
    <property type="entry name" value="PDZ_sf"/>
</dbReference>
<accession>A0A1W0A8L3</accession>
<dbReference type="STRING" id="74557.A0A1W0A8L3"/>
<evidence type="ECO:0008006" key="4">
    <source>
        <dbReference type="Google" id="ProtNLM"/>
    </source>
</evidence>
<evidence type="ECO:0000256" key="1">
    <source>
        <dbReference type="SAM" id="MobiDB-lite"/>
    </source>
</evidence>
<protein>
    <recommendedName>
        <fullName evidence="4">PDZ domain-containing protein</fullName>
    </recommendedName>
</protein>
<dbReference type="AlphaFoldDB" id="A0A1W0A8L3"/>
<comment type="caution">
    <text evidence="2">The sequence shown here is derived from an EMBL/GenBank/DDBJ whole genome shotgun (WGS) entry which is preliminary data.</text>
</comment>
<dbReference type="SUPFAM" id="SSF50156">
    <property type="entry name" value="PDZ domain-like"/>
    <property type="match status" value="1"/>
</dbReference>
<reference evidence="2 3" key="1">
    <citation type="journal article" date="2014" name="Genome Biol. Evol.">
        <title>The secreted proteins of Achlya hypogyna and Thraustotheca clavata identify the ancestral oomycete secretome and reveal gene acquisitions by horizontal gene transfer.</title>
        <authorList>
            <person name="Misner I."/>
            <person name="Blouin N."/>
            <person name="Leonard G."/>
            <person name="Richards T.A."/>
            <person name="Lane C.E."/>
        </authorList>
    </citation>
    <scope>NUCLEOTIDE SEQUENCE [LARGE SCALE GENOMIC DNA]</scope>
    <source>
        <strain evidence="2 3">ATCC 34112</strain>
    </source>
</reference>
<keyword evidence="3" id="KW-1185">Reference proteome</keyword>
<evidence type="ECO:0000313" key="2">
    <source>
        <dbReference type="EMBL" id="OQS06511.1"/>
    </source>
</evidence>
<feature type="compositionally biased region" description="Low complexity" evidence="1">
    <location>
        <begin position="1"/>
        <end position="32"/>
    </location>
</feature>
<organism evidence="2 3">
    <name type="scientific">Thraustotheca clavata</name>
    <dbReference type="NCBI Taxonomy" id="74557"/>
    <lineage>
        <taxon>Eukaryota</taxon>
        <taxon>Sar</taxon>
        <taxon>Stramenopiles</taxon>
        <taxon>Oomycota</taxon>
        <taxon>Saprolegniomycetes</taxon>
        <taxon>Saprolegniales</taxon>
        <taxon>Achlyaceae</taxon>
        <taxon>Thraustotheca</taxon>
    </lineage>
</organism>
<proteinExistence type="predicted"/>
<sequence length="277" mass="29963">MSSPQSPSVSVPLSSPAAPSSASSVAPAITSPRMPLSRSNSPVLDTIRTETASVAPVVEQQVRQANCSTFFLGEGDDPTHIEYNWCGEPLGLELQRPKLKELRPIMILWREGSVGITFGIEQATRKVVVKRTSRKEQDVAPGYILLNVNGQPVWERNFDMAMRDLKIGHEAGRTQALEFIPPPPPPLVKAVPANGVLERAGVTPFFELKSINGVQTRYLSLEQISTLMRQTIKPCQVCFTLSSEAQDLAQTKAALAANRVQTGASLAMAAVFAAVCI</sequence>
<evidence type="ECO:0000313" key="3">
    <source>
        <dbReference type="Proteomes" id="UP000243217"/>
    </source>
</evidence>
<dbReference type="OrthoDB" id="66912at2759"/>
<dbReference type="EMBL" id="JNBS01000336">
    <property type="protein sequence ID" value="OQS06511.1"/>
    <property type="molecule type" value="Genomic_DNA"/>
</dbReference>
<gene>
    <name evidence="2" type="ORF">THRCLA_20357</name>
</gene>
<dbReference type="Proteomes" id="UP000243217">
    <property type="component" value="Unassembled WGS sequence"/>
</dbReference>